<comment type="caution">
    <text evidence="1">The sequence shown here is derived from an EMBL/GenBank/DDBJ whole genome shotgun (WGS) entry which is preliminary data.</text>
</comment>
<dbReference type="EMBL" id="CBXI010000040">
    <property type="protein sequence ID" value="CDL92156.1"/>
    <property type="molecule type" value="Genomic_DNA"/>
</dbReference>
<dbReference type="PANTHER" id="PTHR43434:SF1">
    <property type="entry name" value="PHOSPHOGLYCOLATE PHOSPHATASE"/>
    <property type="match status" value="1"/>
</dbReference>
<evidence type="ECO:0000313" key="2">
    <source>
        <dbReference type="Proteomes" id="UP000019482"/>
    </source>
</evidence>
<dbReference type="InterPro" id="IPR050155">
    <property type="entry name" value="HAD-like_hydrolase_sf"/>
</dbReference>
<dbReference type="InterPro" id="IPR041492">
    <property type="entry name" value="HAD_2"/>
</dbReference>
<dbReference type="AlphaFoldDB" id="W6N6W5"/>
<keyword evidence="2" id="KW-1185">Reference proteome</keyword>
<dbReference type="InterPro" id="IPR006439">
    <property type="entry name" value="HAD-SF_hydro_IA"/>
</dbReference>
<dbReference type="SFLD" id="SFLDG01135">
    <property type="entry name" value="C1.5.6:_HAD__Beta-PGM__Phospha"/>
    <property type="match status" value="1"/>
</dbReference>
<dbReference type="NCBIfam" id="TIGR01549">
    <property type="entry name" value="HAD-SF-IA-v1"/>
    <property type="match status" value="1"/>
</dbReference>
<dbReference type="GO" id="GO:0008967">
    <property type="term" value="F:phosphoglycolate phosphatase activity"/>
    <property type="evidence" value="ECO:0007669"/>
    <property type="project" value="UniProtKB-EC"/>
</dbReference>
<dbReference type="GO" id="GO:0006281">
    <property type="term" value="P:DNA repair"/>
    <property type="evidence" value="ECO:0007669"/>
    <property type="project" value="TreeGrafter"/>
</dbReference>
<dbReference type="SFLD" id="SFLDS00003">
    <property type="entry name" value="Haloacid_Dehalogenase"/>
    <property type="match status" value="1"/>
</dbReference>
<dbReference type="SUPFAM" id="SSF56784">
    <property type="entry name" value="HAD-like"/>
    <property type="match status" value="1"/>
</dbReference>
<dbReference type="InterPro" id="IPR036412">
    <property type="entry name" value="HAD-like_sf"/>
</dbReference>
<dbReference type="Gene3D" id="3.40.50.1000">
    <property type="entry name" value="HAD superfamily/HAD-like"/>
    <property type="match status" value="1"/>
</dbReference>
<sequence>MKNYDTIIFDLDGTLLNTLDDLADSVNFALCMHGFPERTIFEIRSFVGNGIARLIELSIPRGMENPKYNECLKDFKMHYSNNMNNKTSPYEGIMELLKKLSQDNYKTAIVSNKFDGAVKKLNKIYFEEYIDVAIGESENISRKPAPDTVFKAIEELGSNRASAIYVGDSEVDVKTAKNAGIPCIGAAWGFRGRDVLESKGADYVIDRPEELLGIISR</sequence>
<reference evidence="1 2" key="1">
    <citation type="journal article" date="2015" name="Genome Announc.">
        <title>Draft Genome Sequence of Clostridium tyrobutyricum Strain DIVETGP, Isolated from Cow's Milk for Grana Padano Production.</title>
        <authorList>
            <person name="Soggiu A."/>
            <person name="Piras C."/>
            <person name="Gaiarsa S."/>
            <person name="Sassera D."/>
            <person name="Roncada P."/>
            <person name="Bendixen E."/>
            <person name="Brasca M."/>
            <person name="Bonizzi L."/>
        </authorList>
    </citation>
    <scope>NUCLEOTIDE SEQUENCE [LARGE SCALE GENOMIC DNA]</scope>
    <source>
        <strain evidence="1 2">DIVETGP</strain>
    </source>
</reference>
<dbReference type="GO" id="GO:0005829">
    <property type="term" value="C:cytosol"/>
    <property type="evidence" value="ECO:0007669"/>
    <property type="project" value="TreeGrafter"/>
</dbReference>
<dbReference type="OrthoDB" id="9807630at2"/>
<dbReference type="Proteomes" id="UP000019482">
    <property type="component" value="Unassembled WGS sequence"/>
</dbReference>
<organism evidence="1 2">
    <name type="scientific">Clostridium tyrobutyricum DIVETGP</name>
    <dbReference type="NCBI Taxonomy" id="1408889"/>
    <lineage>
        <taxon>Bacteria</taxon>
        <taxon>Bacillati</taxon>
        <taxon>Bacillota</taxon>
        <taxon>Clostridia</taxon>
        <taxon>Eubacteriales</taxon>
        <taxon>Clostridiaceae</taxon>
        <taxon>Clostridium</taxon>
    </lineage>
</organism>
<dbReference type="Gene3D" id="1.10.150.240">
    <property type="entry name" value="Putative phosphatase, domain 2"/>
    <property type="match status" value="1"/>
</dbReference>
<dbReference type="PANTHER" id="PTHR43434">
    <property type="entry name" value="PHOSPHOGLYCOLATE PHOSPHATASE"/>
    <property type="match status" value="1"/>
</dbReference>
<keyword evidence="1" id="KW-0378">Hydrolase</keyword>
<dbReference type="InterPro" id="IPR023214">
    <property type="entry name" value="HAD_sf"/>
</dbReference>
<dbReference type="InterPro" id="IPR023198">
    <property type="entry name" value="PGP-like_dom2"/>
</dbReference>
<proteinExistence type="predicted"/>
<gene>
    <name evidence="1" type="ORF">CTDIVETGP_2226</name>
</gene>
<dbReference type="Pfam" id="PF13419">
    <property type="entry name" value="HAD_2"/>
    <property type="match status" value="1"/>
</dbReference>
<dbReference type="EC" id="3.1.3.18" evidence="1"/>
<protein>
    <submittedName>
        <fullName evidence="1">Phosphoglycolate phosphatase</fullName>
        <ecNumber evidence="1">3.1.3.18</ecNumber>
    </submittedName>
</protein>
<dbReference type="SFLD" id="SFLDG01129">
    <property type="entry name" value="C1.5:_HAD__Beta-PGM__Phosphata"/>
    <property type="match status" value="1"/>
</dbReference>
<evidence type="ECO:0000313" key="1">
    <source>
        <dbReference type="EMBL" id="CDL92156.1"/>
    </source>
</evidence>
<name>W6N6W5_CLOTY</name>
<dbReference type="RefSeq" id="WP_017895070.1">
    <property type="nucleotide sequence ID" value="NZ_CBXI010000040.1"/>
</dbReference>
<dbReference type="FunFam" id="3.40.50.1000:FF:000022">
    <property type="entry name" value="Phosphoglycolate phosphatase"/>
    <property type="match status" value="1"/>
</dbReference>
<dbReference type="GeneID" id="29420613"/>
<accession>W6N6W5</accession>